<dbReference type="AlphaFoldDB" id="A0AA37P106"/>
<keyword evidence="2" id="KW-1185">Reference proteome</keyword>
<sequence>MEYGAGSDRRRKNIIGNAIEHHDLFPKYMRDCRARLKVVADALQTGLREAIQAHLEVFGVTLDLIRDENVATESEENPQLRMCLQREIHAAREQLERIQEAMTS</sequence>
<gene>
    <name evidence="1" type="ORF">ColSpa_04469</name>
</gene>
<comment type="caution">
    <text evidence="1">The sequence shown here is derived from an EMBL/GenBank/DDBJ whole genome shotgun (WGS) entry which is preliminary data.</text>
</comment>
<dbReference type="Proteomes" id="UP001055115">
    <property type="component" value="Unassembled WGS sequence"/>
</dbReference>
<dbReference type="EMBL" id="BQXU01000009">
    <property type="protein sequence ID" value="GKT44288.1"/>
    <property type="molecule type" value="Genomic_DNA"/>
</dbReference>
<name>A0AA37P106_9PEZI</name>
<dbReference type="RefSeq" id="XP_049126638.1">
    <property type="nucleotide sequence ID" value="XM_049270681.1"/>
</dbReference>
<proteinExistence type="predicted"/>
<evidence type="ECO:0000313" key="2">
    <source>
        <dbReference type="Proteomes" id="UP001055115"/>
    </source>
</evidence>
<dbReference type="GeneID" id="73325271"/>
<accession>A0AA37P106</accession>
<protein>
    <submittedName>
        <fullName evidence="1">Uncharacterized protein</fullName>
    </submittedName>
</protein>
<reference evidence="1 2" key="1">
    <citation type="submission" date="2022-03" db="EMBL/GenBank/DDBJ databases">
        <title>Genome data of Colletotrichum spp.</title>
        <authorList>
            <person name="Utami Y.D."/>
            <person name="Hiruma K."/>
        </authorList>
    </citation>
    <scope>NUCLEOTIDE SEQUENCE [LARGE SCALE GENOMIC DNA]</scope>
    <source>
        <strain evidence="1 2">MAFF 239500</strain>
    </source>
</reference>
<evidence type="ECO:0000313" key="1">
    <source>
        <dbReference type="EMBL" id="GKT44288.1"/>
    </source>
</evidence>
<organism evidence="1 2">
    <name type="scientific">Colletotrichum spaethianum</name>
    <dbReference type="NCBI Taxonomy" id="700344"/>
    <lineage>
        <taxon>Eukaryota</taxon>
        <taxon>Fungi</taxon>
        <taxon>Dikarya</taxon>
        <taxon>Ascomycota</taxon>
        <taxon>Pezizomycotina</taxon>
        <taxon>Sordariomycetes</taxon>
        <taxon>Hypocreomycetidae</taxon>
        <taxon>Glomerellales</taxon>
        <taxon>Glomerellaceae</taxon>
        <taxon>Colletotrichum</taxon>
        <taxon>Colletotrichum spaethianum species complex</taxon>
    </lineage>
</organism>